<dbReference type="GO" id="GO:0004312">
    <property type="term" value="F:fatty acid synthase activity"/>
    <property type="evidence" value="ECO:0007669"/>
    <property type="project" value="TreeGrafter"/>
</dbReference>
<dbReference type="AlphaFoldDB" id="A0A2I1BSW2"/>
<dbReference type="VEuPathDB" id="FungiDB:P174DRAFT_473621"/>
<dbReference type="InterPro" id="IPR020841">
    <property type="entry name" value="PKS_Beta-ketoAc_synthase_dom"/>
</dbReference>
<reference evidence="6" key="1">
    <citation type="journal article" date="2018" name="Proc. Natl. Acad. Sci. U.S.A.">
        <title>Linking secondary metabolites to gene clusters through genome sequencing of six diverse Aspergillus species.</title>
        <authorList>
            <person name="Kaerboelling I."/>
            <person name="Vesth T.C."/>
            <person name="Frisvad J.C."/>
            <person name="Nybo J.L."/>
            <person name="Theobald S."/>
            <person name="Kuo A."/>
            <person name="Bowyer P."/>
            <person name="Matsuda Y."/>
            <person name="Mondo S."/>
            <person name="Lyhne E.K."/>
            <person name="Kogle M.E."/>
            <person name="Clum A."/>
            <person name="Lipzen A."/>
            <person name="Salamov A."/>
            <person name="Ngan C.Y."/>
            <person name="Daum C."/>
            <person name="Chiniquy J."/>
            <person name="Barry K."/>
            <person name="LaButti K."/>
            <person name="Haridas S."/>
            <person name="Simmons B.A."/>
            <person name="Magnuson J.K."/>
            <person name="Mortensen U.H."/>
            <person name="Larsen T.O."/>
            <person name="Grigoriev I.V."/>
            <person name="Baker S.E."/>
            <person name="Andersen M.R."/>
        </authorList>
    </citation>
    <scope>NUCLEOTIDE SEQUENCE [LARGE SCALE GENOMIC DNA]</scope>
    <source>
        <strain evidence="6">IBT 16806</strain>
    </source>
</reference>
<dbReference type="InterPro" id="IPR001227">
    <property type="entry name" value="Ac_transferase_dom_sf"/>
</dbReference>
<dbReference type="Pfam" id="PF02801">
    <property type="entry name" value="Ketoacyl-synt_C"/>
    <property type="match status" value="1"/>
</dbReference>
<dbReference type="SMART" id="SM00825">
    <property type="entry name" value="PKS_KS"/>
    <property type="match status" value="1"/>
</dbReference>
<keyword evidence="2" id="KW-0597">Phosphoprotein</keyword>
<evidence type="ECO:0000313" key="5">
    <source>
        <dbReference type="EMBL" id="PKX88436.1"/>
    </source>
</evidence>
<dbReference type="PANTHER" id="PTHR43775:SF18">
    <property type="entry name" value="ENZYME, PUTATIVE (JCVI)-RELATED"/>
    <property type="match status" value="1"/>
</dbReference>
<dbReference type="SUPFAM" id="SSF53901">
    <property type="entry name" value="Thiolase-like"/>
    <property type="match status" value="1"/>
</dbReference>
<dbReference type="PANTHER" id="PTHR43775">
    <property type="entry name" value="FATTY ACID SYNTHASE"/>
    <property type="match status" value="1"/>
</dbReference>
<dbReference type="SUPFAM" id="SSF52151">
    <property type="entry name" value="FabD/lysophospholipase-like"/>
    <property type="match status" value="1"/>
</dbReference>
<dbReference type="InterPro" id="IPR016039">
    <property type="entry name" value="Thiolase-like"/>
</dbReference>
<feature type="domain" description="Ketosynthase family 3 (KS3)" evidence="4">
    <location>
        <begin position="1"/>
        <end position="180"/>
    </location>
</feature>
<dbReference type="STRING" id="1392255.A0A2I1BSW2"/>
<dbReference type="InterPro" id="IPR032821">
    <property type="entry name" value="PKS_assoc"/>
</dbReference>
<accession>A0A2I1BSW2</accession>
<dbReference type="Pfam" id="PF16197">
    <property type="entry name" value="KAsynt_C_assoc"/>
    <property type="match status" value="1"/>
</dbReference>
<dbReference type="OrthoDB" id="329835at2759"/>
<evidence type="ECO:0000256" key="1">
    <source>
        <dbReference type="ARBA" id="ARBA00022450"/>
    </source>
</evidence>
<organism evidence="5 6">
    <name type="scientific">Aspergillus novofumigatus (strain IBT 16806)</name>
    <dbReference type="NCBI Taxonomy" id="1392255"/>
    <lineage>
        <taxon>Eukaryota</taxon>
        <taxon>Fungi</taxon>
        <taxon>Dikarya</taxon>
        <taxon>Ascomycota</taxon>
        <taxon>Pezizomycotina</taxon>
        <taxon>Eurotiomycetes</taxon>
        <taxon>Eurotiomycetidae</taxon>
        <taxon>Eurotiales</taxon>
        <taxon>Aspergillaceae</taxon>
        <taxon>Aspergillus</taxon>
        <taxon>Aspergillus subgen. Fumigati</taxon>
    </lineage>
</organism>
<dbReference type="RefSeq" id="XP_024677031.1">
    <property type="nucleotide sequence ID" value="XM_024830637.1"/>
</dbReference>
<keyword evidence="3" id="KW-0808">Transferase</keyword>
<gene>
    <name evidence="5" type="ORF">P174DRAFT_473621</name>
</gene>
<dbReference type="InterPro" id="IPR014031">
    <property type="entry name" value="Ketoacyl_synth_C"/>
</dbReference>
<keyword evidence="1" id="KW-0596">Phosphopantetheine</keyword>
<dbReference type="InterPro" id="IPR016035">
    <property type="entry name" value="Acyl_Trfase/lysoPLipase"/>
</dbReference>
<dbReference type="GO" id="GO:0006633">
    <property type="term" value="P:fatty acid biosynthetic process"/>
    <property type="evidence" value="ECO:0007669"/>
    <property type="project" value="TreeGrafter"/>
</dbReference>
<name>A0A2I1BSW2_ASPN1</name>
<evidence type="ECO:0000256" key="2">
    <source>
        <dbReference type="ARBA" id="ARBA00022553"/>
    </source>
</evidence>
<evidence type="ECO:0000313" key="6">
    <source>
        <dbReference type="Proteomes" id="UP000234474"/>
    </source>
</evidence>
<dbReference type="PROSITE" id="PS52004">
    <property type="entry name" value="KS3_2"/>
    <property type="match status" value="1"/>
</dbReference>
<proteinExistence type="predicted"/>
<evidence type="ECO:0000259" key="4">
    <source>
        <dbReference type="PROSITE" id="PS52004"/>
    </source>
</evidence>
<dbReference type="GeneID" id="36537964"/>
<dbReference type="Gene3D" id="3.30.70.3290">
    <property type="match status" value="1"/>
</dbReference>
<dbReference type="Proteomes" id="UP000234474">
    <property type="component" value="Unassembled WGS sequence"/>
</dbReference>
<dbReference type="Gene3D" id="3.40.366.10">
    <property type="entry name" value="Malonyl-Coenzyme A Acyl Carrier Protein, domain 2"/>
    <property type="match status" value="1"/>
</dbReference>
<comment type="caution">
    <text evidence="5">The sequence shown here is derived from an EMBL/GenBank/DDBJ whole genome shotgun (WGS) entry which is preliminary data.</text>
</comment>
<sequence length="350" mass="38355">MKSVFRKTFSHVSGSTEAIINTALMQVAICQTRFQVIWTYTAACIRAAYAMANLTDFETTAYIECHGMDTAAGELKGISAVFGQTRSMDNPLIVGSIKSSIGDSEATSGLSGLIKIVLSIEEGYIPGTPSYPTLSSKANYQELNLCSVKNTISWPRASIKRAGINSFGYGGTNCHIIIEDAQQLLDARGIIPHRRSFLSTSRMLWMDEDDGEDHAASQSTSCTSHVLFVSAQSPLSLRCNKREILRHLASLNVRVDLGNLAYTLSGRRSHHFHRAYAVVTSSTLSQARFVDGRILAWEPRIGFIFTGQGSQWSQMGTALIKSFPEAAKRIKHLDNVLQSLRNCPALVPSQ</sequence>
<dbReference type="Gene3D" id="3.40.47.10">
    <property type="match status" value="1"/>
</dbReference>
<evidence type="ECO:0000256" key="3">
    <source>
        <dbReference type="ARBA" id="ARBA00022679"/>
    </source>
</evidence>
<dbReference type="EMBL" id="MSZS01000015">
    <property type="protein sequence ID" value="PKX88436.1"/>
    <property type="molecule type" value="Genomic_DNA"/>
</dbReference>
<dbReference type="GO" id="GO:0044550">
    <property type="term" value="P:secondary metabolite biosynthetic process"/>
    <property type="evidence" value="ECO:0007669"/>
    <property type="project" value="TreeGrafter"/>
</dbReference>
<protein>
    <submittedName>
        <fullName evidence="5">Thiolase-like protein</fullName>
    </submittedName>
</protein>
<dbReference type="InterPro" id="IPR050091">
    <property type="entry name" value="PKS_NRPS_Biosynth_Enz"/>
</dbReference>
<keyword evidence="6" id="KW-1185">Reference proteome</keyword>